<dbReference type="PANTHER" id="PTHR31373:SF27">
    <property type="entry name" value="TROVE DOMAIN-CONTAINING PROTEIN"/>
    <property type="match status" value="1"/>
</dbReference>
<dbReference type="PANTHER" id="PTHR31373">
    <property type="entry name" value="OS06G0652100 PROTEIN"/>
    <property type="match status" value="1"/>
</dbReference>
<dbReference type="InterPro" id="IPR056690">
    <property type="entry name" value="DUF7788"/>
</dbReference>
<dbReference type="Pfam" id="PF25043">
    <property type="entry name" value="DUF7788"/>
    <property type="match status" value="1"/>
</dbReference>
<keyword evidence="5" id="KW-1185">Reference proteome</keyword>
<protein>
    <recommendedName>
        <fullName evidence="6">DUF2828 domain-containing protein</fullName>
    </recommendedName>
</protein>
<evidence type="ECO:0000259" key="2">
    <source>
        <dbReference type="Pfam" id="PF11443"/>
    </source>
</evidence>
<proteinExistence type="predicted"/>
<evidence type="ECO:0000313" key="4">
    <source>
        <dbReference type="EMBL" id="KAI1881247.1"/>
    </source>
</evidence>
<evidence type="ECO:0000259" key="3">
    <source>
        <dbReference type="Pfam" id="PF25043"/>
    </source>
</evidence>
<organism evidence="4 5">
    <name type="scientific">Neoarthrinium moseri</name>
    <dbReference type="NCBI Taxonomy" id="1658444"/>
    <lineage>
        <taxon>Eukaryota</taxon>
        <taxon>Fungi</taxon>
        <taxon>Dikarya</taxon>
        <taxon>Ascomycota</taxon>
        <taxon>Pezizomycotina</taxon>
        <taxon>Sordariomycetes</taxon>
        <taxon>Xylariomycetidae</taxon>
        <taxon>Amphisphaeriales</taxon>
        <taxon>Apiosporaceae</taxon>
        <taxon>Neoarthrinium</taxon>
    </lineage>
</organism>
<feature type="domain" description="DUF2828" evidence="2">
    <location>
        <begin position="117"/>
        <end position="573"/>
    </location>
</feature>
<sequence length="828" mass="92036">MAPATVPENQSAGAAASCASAAASSPHSSLNSSFPVWMPELPELGLQKSLFKSYICSLVGDRAVESHDLPNAEEPSAPLPTERDETGKASTAPFMDALLGSKLAVPTFDERDSKMLTENGDVAYSTSGDVLVDLFYELETLVSTDRLKVTLEAAWNKDPDSTLRLIWNARSIHLGKSDKITFYRAAGWLAQHHPQTFLSNIEWLVRPVIRKKVPTTDSAVQSAEAASSSNANISEVCDSMEDFDIVSVNSNAEDGQSPTKIRKTTVDVDLPHFEVKHGVSHGYWKDLLNMLALAANGKLNADLTPNDIHCILNDDACNNKGKSKRDWSQGRKKSLLKQRHDNTVTRLQEDSFYRAFFMAVARIFADQLALDMSCISNSKCENKEVSLCAKWAPTPKHAHDRHTFIASSIAELLFPFDTVCPESVDPTDRTTYLKYARRAYQCSTLSKLRRHLEVVERPISEECFDHIRYDRIPSLAMKQYTSLFIKKDKDGFAKYIEKVASGKSRISGATLLPSTLIHGVRSVGHSNVSGSVGRVTSSRFKAQRDPLTQEILDKTADGQWRTLCQRIRDSGKLESSIAVCDVSGSMLHPKFRDGTCPMDSSIGLSLLMAEITQPPFGGAFITFSDYPQVMHVGGTSDKRSLREKVDYIAQSAWSMSTNFVSVFEDLLLPMAVEHGLKPEDMVKQVFVFSDMQFNQADVGQPYEAYRRPQDTASCWSSSFERIKKKFQDAGYEMPRLIFWNLAGGRNNRVASKPVTADEENVALVSGYSQGQLKMFLENGQFEDDPDEVVESEHGDEVIVQKQKNKLDPSAAMRKAISHDAYRILEVID</sequence>
<dbReference type="InterPro" id="IPR011205">
    <property type="entry name" value="UCP015417_vWA"/>
</dbReference>
<dbReference type="OrthoDB" id="1149618at2759"/>
<dbReference type="EMBL" id="JAFIMR010000001">
    <property type="protein sequence ID" value="KAI1881247.1"/>
    <property type="molecule type" value="Genomic_DNA"/>
</dbReference>
<evidence type="ECO:0008006" key="6">
    <source>
        <dbReference type="Google" id="ProtNLM"/>
    </source>
</evidence>
<dbReference type="InterPro" id="IPR058580">
    <property type="entry name" value="DUF2828"/>
</dbReference>
<dbReference type="PIRSF" id="PIRSF015417">
    <property type="entry name" value="T31B5_30_vWA"/>
    <property type="match status" value="1"/>
</dbReference>
<dbReference type="AlphaFoldDB" id="A0A9P9WY78"/>
<name>A0A9P9WY78_9PEZI</name>
<reference evidence="4" key="1">
    <citation type="submission" date="2021-03" db="EMBL/GenBank/DDBJ databases">
        <title>Revisited historic fungal species revealed as producer of novel bioactive compounds through whole genome sequencing and comparative genomics.</title>
        <authorList>
            <person name="Vignolle G.A."/>
            <person name="Hochenegger N."/>
            <person name="Mach R.L."/>
            <person name="Mach-Aigner A.R."/>
            <person name="Javad Rahimi M."/>
            <person name="Salim K.A."/>
            <person name="Chan C.M."/>
            <person name="Lim L.B.L."/>
            <person name="Cai F."/>
            <person name="Druzhinina I.S."/>
            <person name="U'Ren J.M."/>
            <person name="Derntl C."/>
        </authorList>
    </citation>
    <scope>NUCLEOTIDE SEQUENCE</scope>
    <source>
        <strain evidence="4">TUCIM 5799</strain>
    </source>
</reference>
<accession>A0A9P9WY78</accession>
<feature type="domain" description="DUF7788" evidence="3">
    <location>
        <begin position="575"/>
        <end position="816"/>
    </location>
</feature>
<dbReference type="Pfam" id="PF11443">
    <property type="entry name" value="DUF2828"/>
    <property type="match status" value="1"/>
</dbReference>
<gene>
    <name evidence="4" type="ORF">JX265_000073</name>
</gene>
<evidence type="ECO:0000313" key="5">
    <source>
        <dbReference type="Proteomes" id="UP000829685"/>
    </source>
</evidence>
<dbReference type="Proteomes" id="UP000829685">
    <property type="component" value="Unassembled WGS sequence"/>
</dbReference>
<evidence type="ECO:0000256" key="1">
    <source>
        <dbReference type="SAM" id="MobiDB-lite"/>
    </source>
</evidence>
<feature type="region of interest" description="Disordered" evidence="1">
    <location>
        <begin position="66"/>
        <end position="87"/>
    </location>
</feature>
<comment type="caution">
    <text evidence="4">The sequence shown here is derived from an EMBL/GenBank/DDBJ whole genome shotgun (WGS) entry which is preliminary data.</text>
</comment>